<name>A0A8K0SSW3_9HYPO</name>
<dbReference type="SMART" id="SM00906">
    <property type="entry name" value="Fungal_trans"/>
    <property type="match status" value="1"/>
</dbReference>
<protein>
    <recommendedName>
        <fullName evidence="5">Zn(2)-C6 fungal-type domain-containing protein</fullName>
    </recommendedName>
</protein>
<keyword evidence="7" id="KW-1185">Reference proteome</keyword>
<sequence>MDSGSSPEALLKARPSMQQKRTRVVLSCAPCRNSKLKCDREQPCSQCRKKARIDLCVYAPKPERKRPVKGMAARVKRLEGMVRDMMDGGASNNSGHKSAANEVRGQVVQFEEAPTYVGATHCLAMLEDIQDIKTYFEEVNEDEDNPPAVDDEVDTPDVVLLPRAGPKSQEELFDHLPDKEVVDRIIMRYFESMSPSQHVMHRPSFQRMYTRFWQDPSSVPMHWVAQLFMMLAMGSLFSLFSAPHEISSDSPVPVMDRIREFRNCAGWALIWGKYTQPTMATLPAFILFVESQFVFNRATQMPCYILSGVCMRLMLKMGLHRDPSKLANISPFEGEMRRRTWNMAMQLETLVSFHMGLPSMMQGIESDTLPPRNLHDEDFDEDSAELPPARPSSDQTLMTYPIHKTQILRMFGKIAQHSHSLSVPAYGDVLALDKQLNQTWDKVPAFLKVRPLDECAGESPNLLIQRFGLAALYDKSRCVLHRRFISETAPKPEHDYSRKQCLEAALTLLNNQYIIWQGCKPGGTMASAGWFVSSLAIHDYLLAAVVIFVIVQNETYASGGWLQDMTGLPTSDDLKQLIKRSYDIWLEVSRGSPELRKTAGTLATMLGKVGWPVNDAPDALGLSVDGDSAAFNNTPPSMDPGSTGPNSLSDGYNLDTGSSCSYEPSGSTTSPRPNAPYSQEVSPIVDKGESMNVDDSFPGPLSFDSAWMAGREDVDWRFLDISLAHSYNDMNNPDPGQTFVERAPFQNGVDMMVTDTWTQFAGMDMDGFT</sequence>
<dbReference type="SUPFAM" id="SSF57701">
    <property type="entry name" value="Zn2/Cys6 DNA-binding domain"/>
    <property type="match status" value="1"/>
</dbReference>
<dbReference type="InterPro" id="IPR036864">
    <property type="entry name" value="Zn2-C6_fun-type_DNA-bd_sf"/>
</dbReference>
<comment type="subcellular location">
    <subcellularLocation>
        <location evidence="1">Nucleus</location>
    </subcellularLocation>
</comment>
<evidence type="ECO:0000256" key="3">
    <source>
        <dbReference type="ARBA" id="ARBA00023242"/>
    </source>
</evidence>
<dbReference type="GO" id="GO:0005634">
    <property type="term" value="C:nucleus"/>
    <property type="evidence" value="ECO:0007669"/>
    <property type="project" value="UniProtKB-SubCell"/>
</dbReference>
<evidence type="ECO:0000313" key="6">
    <source>
        <dbReference type="EMBL" id="KAH7318576.1"/>
    </source>
</evidence>
<dbReference type="GO" id="GO:0006351">
    <property type="term" value="P:DNA-templated transcription"/>
    <property type="evidence" value="ECO:0007669"/>
    <property type="project" value="InterPro"/>
</dbReference>
<proteinExistence type="predicted"/>
<feature type="region of interest" description="Disordered" evidence="4">
    <location>
        <begin position="627"/>
        <end position="680"/>
    </location>
</feature>
<dbReference type="PROSITE" id="PS50048">
    <property type="entry name" value="ZN2_CY6_FUNGAL_2"/>
    <property type="match status" value="1"/>
</dbReference>
<keyword evidence="2" id="KW-0479">Metal-binding</keyword>
<feature type="region of interest" description="Disordered" evidence="4">
    <location>
        <begin position="366"/>
        <end position="395"/>
    </location>
</feature>
<dbReference type="PROSITE" id="PS00463">
    <property type="entry name" value="ZN2_CY6_FUNGAL_1"/>
    <property type="match status" value="1"/>
</dbReference>
<accession>A0A8K0SSW3</accession>
<evidence type="ECO:0000256" key="2">
    <source>
        <dbReference type="ARBA" id="ARBA00022723"/>
    </source>
</evidence>
<keyword evidence="3" id="KW-0539">Nucleus</keyword>
<dbReference type="Pfam" id="PF04082">
    <property type="entry name" value="Fungal_trans"/>
    <property type="match status" value="1"/>
</dbReference>
<organism evidence="6 7">
    <name type="scientific">Stachybotrys elegans</name>
    <dbReference type="NCBI Taxonomy" id="80388"/>
    <lineage>
        <taxon>Eukaryota</taxon>
        <taxon>Fungi</taxon>
        <taxon>Dikarya</taxon>
        <taxon>Ascomycota</taxon>
        <taxon>Pezizomycotina</taxon>
        <taxon>Sordariomycetes</taxon>
        <taxon>Hypocreomycetidae</taxon>
        <taxon>Hypocreales</taxon>
        <taxon>Stachybotryaceae</taxon>
        <taxon>Stachybotrys</taxon>
    </lineage>
</organism>
<dbReference type="GO" id="GO:0003677">
    <property type="term" value="F:DNA binding"/>
    <property type="evidence" value="ECO:0007669"/>
    <property type="project" value="InterPro"/>
</dbReference>
<dbReference type="InterPro" id="IPR001138">
    <property type="entry name" value="Zn2Cys6_DnaBD"/>
</dbReference>
<dbReference type="AlphaFoldDB" id="A0A8K0SSW3"/>
<comment type="caution">
    <text evidence="6">The sequence shown here is derived from an EMBL/GenBank/DDBJ whole genome shotgun (WGS) entry which is preliminary data.</text>
</comment>
<dbReference type="CDD" id="cd00067">
    <property type="entry name" value="GAL4"/>
    <property type="match status" value="1"/>
</dbReference>
<dbReference type="EMBL" id="JAGPNK010000007">
    <property type="protein sequence ID" value="KAH7318576.1"/>
    <property type="molecule type" value="Genomic_DNA"/>
</dbReference>
<dbReference type="InterPro" id="IPR050613">
    <property type="entry name" value="Sec_Metabolite_Reg"/>
</dbReference>
<evidence type="ECO:0000256" key="4">
    <source>
        <dbReference type="SAM" id="MobiDB-lite"/>
    </source>
</evidence>
<dbReference type="Gene3D" id="4.10.240.10">
    <property type="entry name" value="Zn(2)-C6 fungal-type DNA-binding domain"/>
    <property type="match status" value="1"/>
</dbReference>
<reference evidence="6" key="1">
    <citation type="journal article" date="2021" name="Nat. Commun.">
        <title>Genetic determinants of endophytism in the Arabidopsis root mycobiome.</title>
        <authorList>
            <person name="Mesny F."/>
            <person name="Miyauchi S."/>
            <person name="Thiergart T."/>
            <person name="Pickel B."/>
            <person name="Atanasova L."/>
            <person name="Karlsson M."/>
            <person name="Huettel B."/>
            <person name="Barry K.W."/>
            <person name="Haridas S."/>
            <person name="Chen C."/>
            <person name="Bauer D."/>
            <person name="Andreopoulos W."/>
            <person name="Pangilinan J."/>
            <person name="LaButti K."/>
            <person name="Riley R."/>
            <person name="Lipzen A."/>
            <person name="Clum A."/>
            <person name="Drula E."/>
            <person name="Henrissat B."/>
            <person name="Kohler A."/>
            <person name="Grigoriev I.V."/>
            <person name="Martin F.M."/>
            <person name="Hacquard S."/>
        </authorList>
    </citation>
    <scope>NUCLEOTIDE SEQUENCE</scope>
    <source>
        <strain evidence="6">MPI-CAGE-CH-0235</strain>
    </source>
</reference>
<dbReference type="PANTHER" id="PTHR31001:SF49">
    <property type="entry name" value="ZN(II)2CYS6 TRANSCRIPTION FACTOR (EUROFUNG)"/>
    <property type="match status" value="1"/>
</dbReference>
<dbReference type="GO" id="GO:0000981">
    <property type="term" value="F:DNA-binding transcription factor activity, RNA polymerase II-specific"/>
    <property type="evidence" value="ECO:0007669"/>
    <property type="project" value="InterPro"/>
</dbReference>
<dbReference type="PANTHER" id="PTHR31001">
    <property type="entry name" value="UNCHARACTERIZED TRANSCRIPTIONAL REGULATORY PROTEIN"/>
    <property type="match status" value="1"/>
</dbReference>
<dbReference type="SMART" id="SM00066">
    <property type="entry name" value="GAL4"/>
    <property type="match status" value="1"/>
</dbReference>
<evidence type="ECO:0000259" key="5">
    <source>
        <dbReference type="PROSITE" id="PS50048"/>
    </source>
</evidence>
<dbReference type="Pfam" id="PF00172">
    <property type="entry name" value="Zn_clus"/>
    <property type="match status" value="1"/>
</dbReference>
<evidence type="ECO:0000313" key="7">
    <source>
        <dbReference type="Proteomes" id="UP000813444"/>
    </source>
</evidence>
<feature type="domain" description="Zn(2)-C6 fungal-type" evidence="5">
    <location>
        <begin position="27"/>
        <end position="58"/>
    </location>
</feature>
<dbReference type="Proteomes" id="UP000813444">
    <property type="component" value="Unassembled WGS sequence"/>
</dbReference>
<dbReference type="OrthoDB" id="76105at2759"/>
<evidence type="ECO:0000256" key="1">
    <source>
        <dbReference type="ARBA" id="ARBA00004123"/>
    </source>
</evidence>
<gene>
    <name evidence="6" type="ORF">B0I35DRAFT_479067</name>
</gene>
<feature type="compositionally biased region" description="Polar residues" evidence="4">
    <location>
        <begin position="643"/>
        <end position="680"/>
    </location>
</feature>
<dbReference type="InterPro" id="IPR007219">
    <property type="entry name" value="XnlR_reg_dom"/>
</dbReference>
<dbReference type="CDD" id="cd12148">
    <property type="entry name" value="fungal_TF_MHR"/>
    <property type="match status" value="1"/>
</dbReference>
<dbReference type="GO" id="GO:0008270">
    <property type="term" value="F:zinc ion binding"/>
    <property type="evidence" value="ECO:0007669"/>
    <property type="project" value="InterPro"/>
</dbReference>